<dbReference type="AlphaFoldDB" id="A0A381QT69"/>
<reference evidence="2" key="1">
    <citation type="submission" date="2018-05" db="EMBL/GenBank/DDBJ databases">
        <authorList>
            <person name="Lanie J.A."/>
            <person name="Ng W.-L."/>
            <person name="Kazmierczak K.M."/>
            <person name="Andrzejewski T.M."/>
            <person name="Davidsen T.M."/>
            <person name="Wayne K.J."/>
            <person name="Tettelin H."/>
            <person name="Glass J.I."/>
            <person name="Rusch D."/>
            <person name="Podicherti R."/>
            <person name="Tsui H.-C.T."/>
            <person name="Winkler M.E."/>
        </authorList>
    </citation>
    <scope>NUCLEOTIDE SEQUENCE</scope>
</reference>
<feature type="transmembrane region" description="Helical" evidence="1">
    <location>
        <begin position="244"/>
        <end position="263"/>
    </location>
</feature>
<keyword evidence="1" id="KW-0812">Transmembrane</keyword>
<proteinExistence type="predicted"/>
<feature type="transmembrane region" description="Helical" evidence="1">
    <location>
        <begin position="139"/>
        <end position="159"/>
    </location>
</feature>
<name>A0A381QT69_9ZZZZ</name>
<dbReference type="InterPro" id="IPR018674">
    <property type="entry name" value="DUF2142_membrane"/>
</dbReference>
<feature type="transmembrane region" description="Helical" evidence="1">
    <location>
        <begin position="362"/>
        <end position="383"/>
    </location>
</feature>
<evidence type="ECO:0008006" key="3">
    <source>
        <dbReference type="Google" id="ProtNLM"/>
    </source>
</evidence>
<sequence>VTPQRLLLAVGLPLGLLIALLSPAWTGYDEFTHFARVVDMAQGNLEPVATAEGIGSVIPSVHREATGQIILDHQAGRAPWTPTSVRALLQHRPDGRTVFVDTRPTSASTPLGYLPATIGAFVPVRTNAPGLAVLWAGRLASLAAYLGIAWWAVSTAAAFRWSLVVAATLPLNLALASSVSPDGLTVAAVLLAVATWTRVEAGEQLPIRVLLASCLMLALAKPPYFLVLALFPASAILDRTAGRIRAALVAGGALLLGLVTTVANSSENYQAATITMRVQEIHFQPDVQLDRLMSDLPGFLWTAVDTWITEYRFYVQGWFRQLGFWEADLPAVVPWMLLVVLAAAILRLDGDDLRGLVGVRRTMVAFGVGALLVAIYAVSYVYFTDRADYGHIGLQMARYALPLAVLAAVAWSPRALIPAAGRIDRRWALVAVALVPTVGIGASVVTWLWTGANTPLG</sequence>
<dbReference type="EMBL" id="UINC01001514">
    <property type="protein sequence ID" value="SUZ82586.1"/>
    <property type="molecule type" value="Genomic_DNA"/>
</dbReference>
<organism evidence="2">
    <name type="scientific">marine metagenome</name>
    <dbReference type="NCBI Taxonomy" id="408172"/>
    <lineage>
        <taxon>unclassified sequences</taxon>
        <taxon>metagenomes</taxon>
        <taxon>ecological metagenomes</taxon>
    </lineage>
</organism>
<dbReference type="Pfam" id="PF09913">
    <property type="entry name" value="DUF2142"/>
    <property type="match status" value="1"/>
</dbReference>
<feature type="transmembrane region" description="Helical" evidence="1">
    <location>
        <begin position="171"/>
        <end position="197"/>
    </location>
</feature>
<feature type="transmembrane region" description="Helical" evidence="1">
    <location>
        <begin position="332"/>
        <end position="350"/>
    </location>
</feature>
<gene>
    <name evidence="2" type="ORF">METZ01_LOCUS35440</name>
</gene>
<keyword evidence="1" id="KW-0472">Membrane</keyword>
<evidence type="ECO:0000256" key="1">
    <source>
        <dbReference type="SAM" id="Phobius"/>
    </source>
</evidence>
<feature type="transmembrane region" description="Helical" evidence="1">
    <location>
        <begin position="209"/>
        <end position="232"/>
    </location>
</feature>
<accession>A0A381QT69</accession>
<keyword evidence="1" id="KW-1133">Transmembrane helix</keyword>
<protein>
    <recommendedName>
        <fullName evidence="3">Glycosyltransferase RgtA/B/C/D-like domain-containing protein</fullName>
    </recommendedName>
</protein>
<evidence type="ECO:0000313" key="2">
    <source>
        <dbReference type="EMBL" id="SUZ82586.1"/>
    </source>
</evidence>
<feature type="transmembrane region" description="Helical" evidence="1">
    <location>
        <begin position="429"/>
        <end position="449"/>
    </location>
</feature>
<feature type="non-terminal residue" evidence="2">
    <location>
        <position position="1"/>
    </location>
</feature>